<keyword evidence="3 6" id="KW-0133">Cell shape</keyword>
<protein>
    <submittedName>
        <fullName evidence="9">ErfK/YbiS/YcfS/YnhG family protein, putative</fullName>
    </submittedName>
</protein>
<evidence type="ECO:0000256" key="2">
    <source>
        <dbReference type="ARBA" id="ARBA00022679"/>
    </source>
</evidence>
<dbReference type="GO" id="GO:0018104">
    <property type="term" value="P:peptidoglycan-protein cross-linking"/>
    <property type="evidence" value="ECO:0007669"/>
    <property type="project" value="TreeGrafter"/>
</dbReference>
<dbReference type="EMBL" id="CP040058">
    <property type="protein sequence ID" value="QCP35173.1"/>
    <property type="molecule type" value="Genomic_DNA"/>
</dbReference>
<dbReference type="KEGG" id="arf:AR1Y2_1719"/>
<keyword evidence="10" id="KW-1185">Reference proteome</keyword>
<dbReference type="Pfam" id="PF12229">
    <property type="entry name" value="PG_binding_4"/>
    <property type="match status" value="1"/>
</dbReference>
<evidence type="ECO:0000256" key="7">
    <source>
        <dbReference type="SAM" id="Phobius"/>
    </source>
</evidence>
<gene>
    <name evidence="9" type="ORF">AR1Y2_1719</name>
</gene>
<dbReference type="Gene3D" id="2.40.440.10">
    <property type="entry name" value="L,D-transpeptidase catalytic domain-like"/>
    <property type="match status" value="1"/>
</dbReference>
<sequence>MAKIKRKYLYIIGAVAVVLAASLVAVHIYYKDRWHPGSSINGIKVSGMTYEESLSQMKDTVKGYQIKIKGRDNGSFTVTGKDIGLKIESENSIKKLYEKQHKKSVLFSFTAKVQGDLKDTIVYSQKKLERLAKKSVLVTGSDSYKLVKPEDATIVYSEKKKYGVIKEEIEGNILDQDKFLKQLSEAVKNLTPEMDLTDQKTYPEVYKEPGLRKEDAKLTEMQEKYNQYLLHWITWDMGNNTTETMSPEVLKDCIKINTKKRTVKLDKTAVSDWVEKFCLKYKTVGIKRTFKTHSGKKIKVEGGDYGWRIDYDKEISRVLKLLKKAAEDDQISAYEKDPSKKNQEAMTSKLEPIYFNKAYRKDYKNPQNDWDQKNYSEVDLSAQEVFVYKNGKRVFSANCITGKPTADRITRTGTYYVKEKRLTKTLVGADYSVDTKYWVRIMWTGTGYHWSKRSDWGQWSPSRYKVAGSHGCVNLQLSDAAAIYKLVESGDPVFIHY</sequence>
<dbReference type="InterPro" id="IPR050979">
    <property type="entry name" value="LD-transpeptidase"/>
</dbReference>
<feature type="active site" description="Nucleophile" evidence="6">
    <location>
        <position position="472"/>
    </location>
</feature>
<dbReference type="GO" id="GO:0071555">
    <property type="term" value="P:cell wall organization"/>
    <property type="evidence" value="ECO:0007669"/>
    <property type="project" value="UniProtKB-UniRule"/>
</dbReference>
<dbReference type="InterPro" id="IPR038054">
    <property type="entry name" value="LD_TPept-like_central_sf"/>
</dbReference>
<accession>A0A4P8IGT3</accession>
<keyword evidence="2" id="KW-0808">Transferase</keyword>
<evidence type="ECO:0000256" key="6">
    <source>
        <dbReference type="PROSITE-ProRule" id="PRU01373"/>
    </source>
</evidence>
<evidence type="ECO:0000256" key="5">
    <source>
        <dbReference type="ARBA" id="ARBA00023316"/>
    </source>
</evidence>
<evidence type="ECO:0000256" key="1">
    <source>
        <dbReference type="ARBA" id="ARBA00004752"/>
    </source>
</evidence>
<dbReference type="AlphaFoldDB" id="A0A4P8IGT3"/>
<dbReference type="CDD" id="cd16913">
    <property type="entry name" value="YkuD_like"/>
    <property type="match status" value="1"/>
</dbReference>
<evidence type="ECO:0000313" key="9">
    <source>
        <dbReference type="EMBL" id="QCP35173.1"/>
    </source>
</evidence>
<comment type="pathway">
    <text evidence="1 6">Cell wall biogenesis; peptidoglycan biosynthesis.</text>
</comment>
<proteinExistence type="predicted"/>
<dbReference type="PANTHER" id="PTHR30582">
    <property type="entry name" value="L,D-TRANSPEPTIDASE"/>
    <property type="match status" value="1"/>
</dbReference>
<keyword evidence="4 6" id="KW-0573">Peptidoglycan synthesis</keyword>
<feature type="transmembrane region" description="Helical" evidence="7">
    <location>
        <begin position="7"/>
        <end position="30"/>
    </location>
</feature>
<dbReference type="Pfam" id="PF03734">
    <property type="entry name" value="YkuD"/>
    <property type="match status" value="1"/>
</dbReference>
<keyword evidence="5 6" id="KW-0961">Cell wall biogenesis/degradation</keyword>
<dbReference type="Gene3D" id="3.10.20.800">
    <property type="match status" value="1"/>
</dbReference>
<reference evidence="9 10" key="1">
    <citation type="submission" date="2019-05" db="EMBL/GenBank/DDBJ databases">
        <title>Complete genome sequencing of Anaerostipes rhamnosivorans.</title>
        <authorList>
            <person name="Bui T.P.N."/>
            <person name="de Vos W.M."/>
        </authorList>
    </citation>
    <scope>NUCLEOTIDE SEQUENCE [LARGE SCALE GENOMIC DNA]</scope>
    <source>
        <strain evidence="9 10">1y2</strain>
    </source>
</reference>
<evidence type="ECO:0000313" key="10">
    <source>
        <dbReference type="Proteomes" id="UP000298653"/>
    </source>
</evidence>
<dbReference type="InterPro" id="IPR038063">
    <property type="entry name" value="Transpep_catalytic_dom"/>
</dbReference>
<evidence type="ECO:0000259" key="8">
    <source>
        <dbReference type="PROSITE" id="PS52029"/>
    </source>
</evidence>
<dbReference type="GO" id="GO:0071972">
    <property type="term" value="F:peptidoglycan L,D-transpeptidase activity"/>
    <property type="evidence" value="ECO:0007669"/>
    <property type="project" value="TreeGrafter"/>
</dbReference>
<feature type="active site" description="Proton donor/acceptor" evidence="6">
    <location>
        <position position="449"/>
    </location>
</feature>
<dbReference type="GO" id="GO:0005576">
    <property type="term" value="C:extracellular region"/>
    <property type="evidence" value="ECO:0007669"/>
    <property type="project" value="TreeGrafter"/>
</dbReference>
<dbReference type="SUPFAM" id="SSF141523">
    <property type="entry name" value="L,D-transpeptidase catalytic domain-like"/>
    <property type="match status" value="1"/>
</dbReference>
<dbReference type="GO" id="GO:0008360">
    <property type="term" value="P:regulation of cell shape"/>
    <property type="evidence" value="ECO:0007669"/>
    <property type="project" value="UniProtKB-UniRule"/>
</dbReference>
<organism evidence="9 10">
    <name type="scientific">Anaerostipes rhamnosivorans</name>
    <dbReference type="NCBI Taxonomy" id="1229621"/>
    <lineage>
        <taxon>Bacteria</taxon>
        <taxon>Bacillati</taxon>
        <taxon>Bacillota</taxon>
        <taxon>Clostridia</taxon>
        <taxon>Lachnospirales</taxon>
        <taxon>Lachnospiraceae</taxon>
        <taxon>Anaerostipes</taxon>
    </lineage>
</organism>
<keyword evidence="7" id="KW-0472">Membrane</keyword>
<keyword evidence="7" id="KW-0812">Transmembrane</keyword>
<dbReference type="RefSeq" id="WP_137328589.1">
    <property type="nucleotide sequence ID" value="NZ_CP040058.1"/>
</dbReference>
<dbReference type="GO" id="GO:0016740">
    <property type="term" value="F:transferase activity"/>
    <property type="evidence" value="ECO:0007669"/>
    <property type="project" value="UniProtKB-KW"/>
</dbReference>
<evidence type="ECO:0000256" key="3">
    <source>
        <dbReference type="ARBA" id="ARBA00022960"/>
    </source>
</evidence>
<dbReference type="PANTHER" id="PTHR30582:SF2">
    <property type="entry name" value="L,D-TRANSPEPTIDASE YCIB-RELATED"/>
    <property type="match status" value="1"/>
</dbReference>
<dbReference type="Proteomes" id="UP000298653">
    <property type="component" value="Chromosome"/>
</dbReference>
<dbReference type="UniPathway" id="UPA00219"/>
<dbReference type="InterPro" id="IPR022029">
    <property type="entry name" value="YoaR-like_PG-bd"/>
</dbReference>
<evidence type="ECO:0000256" key="4">
    <source>
        <dbReference type="ARBA" id="ARBA00022984"/>
    </source>
</evidence>
<name>A0A4P8IGT3_9FIRM</name>
<dbReference type="OrthoDB" id="3176960at2"/>
<keyword evidence="7" id="KW-1133">Transmembrane helix</keyword>
<dbReference type="InterPro" id="IPR005490">
    <property type="entry name" value="LD_TPept_cat_dom"/>
</dbReference>
<feature type="domain" description="L,D-TPase catalytic" evidence="8">
    <location>
        <begin position="374"/>
        <end position="496"/>
    </location>
</feature>
<dbReference type="SUPFAM" id="SSF143985">
    <property type="entry name" value="L,D-transpeptidase pre-catalytic domain-like"/>
    <property type="match status" value="1"/>
</dbReference>
<dbReference type="PROSITE" id="PS52029">
    <property type="entry name" value="LD_TPASE"/>
    <property type="match status" value="1"/>
</dbReference>